<evidence type="ECO:0000313" key="1">
    <source>
        <dbReference type="EMBL" id="SCC30120.1"/>
    </source>
</evidence>
<dbReference type="STRING" id="1335309.GA0116948_105248"/>
<dbReference type="EMBL" id="FMAR01000005">
    <property type="protein sequence ID" value="SCC30120.1"/>
    <property type="molecule type" value="Genomic_DNA"/>
</dbReference>
<proteinExistence type="predicted"/>
<dbReference type="Proteomes" id="UP000242818">
    <property type="component" value="Unassembled WGS sequence"/>
</dbReference>
<dbReference type="AlphaFoldDB" id="A0A1C4DFY4"/>
<protein>
    <submittedName>
        <fullName evidence="1">Uncharacterized protein</fullName>
    </submittedName>
</protein>
<accession>A0A1C4DFY4</accession>
<sequence>MVASLHYSPFEGHGDIIRTHHPLLSFVMD</sequence>
<keyword evidence="2" id="KW-1185">Reference proteome</keyword>
<gene>
    <name evidence="1" type="ORF">GA0116948_105248</name>
</gene>
<name>A0A1C4DFY4_9BACT</name>
<organism evidence="1 2">
    <name type="scientific">Chitinophaga costaii</name>
    <dbReference type="NCBI Taxonomy" id="1335309"/>
    <lineage>
        <taxon>Bacteria</taxon>
        <taxon>Pseudomonadati</taxon>
        <taxon>Bacteroidota</taxon>
        <taxon>Chitinophagia</taxon>
        <taxon>Chitinophagales</taxon>
        <taxon>Chitinophagaceae</taxon>
        <taxon>Chitinophaga</taxon>
    </lineage>
</organism>
<evidence type="ECO:0000313" key="2">
    <source>
        <dbReference type="Proteomes" id="UP000242818"/>
    </source>
</evidence>
<reference evidence="1 2" key="1">
    <citation type="submission" date="2016-08" db="EMBL/GenBank/DDBJ databases">
        <authorList>
            <person name="Seilhamer J.J."/>
        </authorList>
    </citation>
    <scope>NUCLEOTIDE SEQUENCE [LARGE SCALE GENOMIC DNA]</scope>
    <source>
        <strain evidence="1 2">A37T2</strain>
    </source>
</reference>